<evidence type="ECO:0000259" key="1">
    <source>
        <dbReference type="SMART" id="SM00829"/>
    </source>
</evidence>
<evidence type="ECO:0000313" key="3">
    <source>
        <dbReference type="Proteomes" id="UP000055060"/>
    </source>
</evidence>
<dbReference type="SMART" id="SM00829">
    <property type="entry name" value="PKS_ER"/>
    <property type="match status" value="1"/>
</dbReference>
<dbReference type="Gene3D" id="3.90.180.10">
    <property type="entry name" value="Medium-chain alcohol dehydrogenases, catalytic domain"/>
    <property type="match status" value="1"/>
</dbReference>
<reference evidence="2" key="1">
    <citation type="submission" date="2015-07" db="EMBL/GenBank/DDBJ databases">
        <title>Draft Genome Sequences of Anaerolinea thermolimosa IMO-1, Bellilinea caldifistulae GOMI-1, Leptolinea tardivitalis YMTK-2, Levilinea saccharolytica KIBI-1,Longilinea arvoryzae KOME-1, Previously Described as Members of the Anaerolineaceae (Chloroflexi).</title>
        <authorList>
            <person name="Sekiguchi Y."/>
            <person name="Ohashi A."/>
            <person name="Matsuura N."/>
            <person name="Tourlousse M.D."/>
        </authorList>
    </citation>
    <scope>NUCLEOTIDE SEQUENCE [LARGE SCALE GENOMIC DNA]</scope>
    <source>
        <strain evidence="2">KOME-1</strain>
    </source>
</reference>
<name>A0A0S7BDV6_9CHLR</name>
<dbReference type="SUPFAM" id="SSF51735">
    <property type="entry name" value="NAD(P)-binding Rossmann-fold domains"/>
    <property type="match status" value="1"/>
</dbReference>
<dbReference type="EMBL" id="DF967972">
    <property type="protein sequence ID" value="GAP13577.1"/>
    <property type="molecule type" value="Genomic_DNA"/>
</dbReference>
<sequence>MFIRKTKKKGVKLKAIICPRYGSPDVLQLREVEKPVPQEDEVLIKIQAASINSRDLHFLRAKPFFVRLAPGSLFHPKNPILGADFAGWIEAVGHKVRLFAPGDEVFGYLPSTTGRGTFAEYVCASERFLTLKPVTLSFEQAAAVPLTAMTALQGLRDKGNIQPGQKVLINGASGGVGTFAVQIAKVFGAEVTAVCSTRNLEMARSLGADHVIDYKKEDFTKKGQQYDLILAVNGNHPIKDYLRVLKPNGSYVVAGGSIRQLIQAESTNKHISNQQKIRILSLEQHRNDLLFIKELLEPGAIKPVIDDCYPLKDTPEAFRYFEKEHPKEKVVIDVWPPNC</sequence>
<evidence type="ECO:0000313" key="2">
    <source>
        <dbReference type="EMBL" id="GAP13577.1"/>
    </source>
</evidence>
<dbReference type="CDD" id="cd08267">
    <property type="entry name" value="MDR1"/>
    <property type="match status" value="1"/>
</dbReference>
<dbReference type="RefSeq" id="WP_201785887.1">
    <property type="nucleotide sequence ID" value="NZ_DF967972.1"/>
</dbReference>
<dbReference type="InterPro" id="IPR020843">
    <property type="entry name" value="ER"/>
</dbReference>
<dbReference type="PROSITE" id="PS01162">
    <property type="entry name" value="QOR_ZETA_CRYSTAL"/>
    <property type="match status" value="1"/>
</dbReference>
<dbReference type="InterPro" id="IPR011032">
    <property type="entry name" value="GroES-like_sf"/>
</dbReference>
<dbReference type="PANTHER" id="PTHR11695">
    <property type="entry name" value="ALCOHOL DEHYDROGENASE RELATED"/>
    <property type="match status" value="1"/>
</dbReference>
<keyword evidence="3" id="KW-1185">Reference proteome</keyword>
<dbReference type="InterPro" id="IPR013154">
    <property type="entry name" value="ADH-like_N"/>
</dbReference>
<dbReference type="SUPFAM" id="SSF50129">
    <property type="entry name" value="GroES-like"/>
    <property type="match status" value="1"/>
</dbReference>
<feature type="domain" description="Enoyl reductase (ER)" evidence="1">
    <location>
        <begin position="22"/>
        <end position="332"/>
    </location>
</feature>
<gene>
    <name evidence="2" type="ORF">LARV_01332</name>
</gene>
<protein>
    <submittedName>
        <fullName evidence="2">NADPH:quinone reductase</fullName>
    </submittedName>
</protein>
<dbReference type="Proteomes" id="UP000055060">
    <property type="component" value="Unassembled WGS sequence"/>
</dbReference>
<accession>A0A0S7BDV6</accession>
<dbReference type="PANTHER" id="PTHR11695:SF648">
    <property type="entry name" value="ZINC-BINDING OXIDOREDUCTASE"/>
    <property type="match status" value="1"/>
</dbReference>
<dbReference type="InterPro" id="IPR036291">
    <property type="entry name" value="NAD(P)-bd_dom_sf"/>
</dbReference>
<dbReference type="Pfam" id="PF08240">
    <property type="entry name" value="ADH_N"/>
    <property type="match status" value="1"/>
</dbReference>
<dbReference type="Gene3D" id="3.40.50.720">
    <property type="entry name" value="NAD(P)-binding Rossmann-like Domain"/>
    <property type="match status" value="1"/>
</dbReference>
<organism evidence="2">
    <name type="scientific">Longilinea arvoryzae</name>
    <dbReference type="NCBI Taxonomy" id="360412"/>
    <lineage>
        <taxon>Bacteria</taxon>
        <taxon>Bacillati</taxon>
        <taxon>Chloroflexota</taxon>
        <taxon>Anaerolineae</taxon>
        <taxon>Anaerolineales</taxon>
        <taxon>Anaerolineaceae</taxon>
        <taxon>Longilinea</taxon>
    </lineage>
</organism>
<dbReference type="InterPro" id="IPR050700">
    <property type="entry name" value="YIM1/Zinc_Alcohol_DH_Fams"/>
</dbReference>
<dbReference type="InterPro" id="IPR002364">
    <property type="entry name" value="Quin_OxRdtase/zeta-crystal_CS"/>
</dbReference>
<dbReference type="GO" id="GO:0008270">
    <property type="term" value="F:zinc ion binding"/>
    <property type="evidence" value="ECO:0007669"/>
    <property type="project" value="InterPro"/>
</dbReference>
<dbReference type="STRING" id="360412.LARV_01332"/>
<proteinExistence type="predicted"/>
<dbReference type="AlphaFoldDB" id="A0A0S7BDV6"/>
<dbReference type="Pfam" id="PF13602">
    <property type="entry name" value="ADH_zinc_N_2"/>
    <property type="match status" value="1"/>
</dbReference>
<dbReference type="GO" id="GO:0016491">
    <property type="term" value="F:oxidoreductase activity"/>
    <property type="evidence" value="ECO:0007669"/>
    <property type="project" value="InterPro"/>
</dbReference>